<accession>A0A1I7YUU0</accession>
<keyword evidence="2" id="KW-1185">Reference proteome</keyword>
<organism evidence="2 3">
    <name type="scientific">Steinernema glaseri</name>
    <dbReference type="NCBI Taxonomy" id="37863"/>
    <lineage>
        <taxon>Eukaryota</taxon>
        <taxon>Metazoa</taxon>
        <taxon>Ecdysozoa</taxon>
        <taxon>Nematoda</taxon>
        <taxon>Chromadorea</taxon>
        <taxon>Rhabditida</taxon>
        <taxon>Tylenchina</taxon>
        <taxon>Panagrolaimomorpha</taxon>
        <taxon>Strongyloidoidea</taxon>
        <taxon>Steinernematidae</taxon>
        <taxon>Steinernema</taxon>
    </lineage>
</organism>
<dbReference type="WBParaSite" id="L893_g20058.t1">
    <property type="protein sequence ID" value="L893_g20058.t1"/>
    <property type="gene ID" value="L893_g20058"/>
</dbReference>
<evidence type="ECO:0000313" key="3">
    <source>
        <dbReference type="WBParaSite" id="L893_g20058.t1"/>
    </source>
</evidence>
<proteinExistence type="predicted"/>
<feature type="compositionally biased region" description="Low complexity" evidence="1">
    <location>
        <begin position="236"/>
        <end position="247"/>
    </location>
</feature>
<dbReference type="AlphaFoldDB" id="A0A1I7YUU0"/>
<protein>
    <submittedName>
        <fullName evidence="3">HMG box domain-containing protein</fullName>
    </submittedName>
</protein>
<reference evidence="3" key="1">
    <citation type="submission" date="2016-11" db="UniProtKB">
        <authorList>
            <consortium name="WormBaseParasite"/>
        </authorList>
    </citation>
    <scope>IDENTIFICATION</scope>
</reference>
<sequence length="273" mass="29989">MSQIEAESYGRRLADRIRRQPPLPELLQRRTVSTVLVSASMDRSRWTSNSSRWSVTATSGDESSVLDVTDSPGEESDGLSDDTYVPSKAGSHEPSPPHQLARRSVRLYYKARAREEALARERAAPWNVSALELARESWNTLVRLHREHRKAEARAAAAARRRSRVASASIEVANHESREGGTSRVDATAGKKFVRKARERVPSINRQDCTRGLSSTFPNNNRATGRINGASSFCGASTSRATSSRSAIFERGRTSSTISRSKTESAKGRGGGY</sequence>
<feature type="region of interest" description="Disordered" evidence="1">
    <location>
        <begin position="231"/>
        <end position="273"/>
    </location>
</feature>
<evidence type="ECO:0000256" key="1">
    <source>
        <dbReference type="SAM" id="MobiDB-lite"/>
    </source>
</evidence>
<name>A0A1I7YUU0_9BILA</name>
<dbReference type="Proteomes" id="UP000095287">
    <property type="component" value="Unplaced"/>
</dbReference>
<evidence type="ECO:0000313" key="2">
    <source>
        <dbReference type="Proteomes" id="UP000095287"/>
    </source>
</evidence>
<feature type="compositionally biased region" description="Basic and acidic residues" evidence="1">
    <location>
        <begin position="8"/>
        <end position="18"/>
    </location>
</feature>
<feature type="region of interest" description="Disordered" evidence="1">
    <location>
        <begin position="1"/>
        <end position="101"/>
    </location>
</feature>